<comment type="caution">
    <text evidence="1">The sequence shown here is derived from an EMBL/GenBank/DDBJ whole genome shotgun (WGS) entry which is preliminary data.</text>
</comment>
<dbReference type="RefSeq" id="WP_221788171.1">
    <property type="nucleotide sequence ID" value="NZ_JACLIC010000014.1"/>
</dbReference>
<accession>A0ABS7KGP9</accession>
<proteinExistence type="predicted"/>
<protein>
    <submittedName>
        <fullName evidence="1">Uncharacterized protein</fullName>
    </submittedName>
</protein>
<sequence>MGKEPASETELSFWFAVFLERLGARSGNTGLSSADALDPRCDLGKEIEVIGGSPTVSAATAVSATKLVCDAEFRPVFSLLSE</sequence>
<dbReference type="Proteomes" id="UP000706031">
    <property type="component" value="Unassembled WGS sequence"/>
</dbReference>
<organism evidence="1 2">
    <name type="scientific">Paenibacillus cucumis</name>
    <name type="common">ex Kampfer et al. 2016</name>
    <dbReference type="NCBI Taxonomy" id="1776858"/>
    <lineage>
        <taxon>Bacteria</taxon>
        <taxon>Bacillati</taxon>
        <taxon>Bacillota</taxon>
        <taxon>Bacilli</taxon>
        <taxon>Bacillales</taxon>
        <taxon>Paenibacillaceae</taxon>
        <taxon>Paenibacillus</taxon>
    </lineage>
</organism>
<gene>
    <name evidence="1" type="ORF">H7T88_08815</name>
</gene>
<reference evidence="1 2" key="1">
    <citation type="submission" date="2020-08" db="EMBL/GenBank/DDBJ databases">
        <title>Fungal Genomes of the International Space Station.</title>
        <authorList>
            <person name="Seuylemezian A."/>
            <person name="Singh N.K."/>
            <person name="Wood J."/>
            <person name="Venkateswaran K."/>
        </authorList>
    </citation>
    <scope>NUCLEOTIDE SEQUENCE [LARGE SCALE GENOMIC DNA]</scope>
    <source>
        <strain evidence="1 2">S/N-304-OC-R4</strain>
    </source>
</reference>
<keyword evidence="2" id="KW-1185">Reference proteome</keyword>
<evidence type="ECO:0000313" key="2">
    <source>
        <dbReference type="Proteomes" id="UP000706031"/>
    </source>
</evidence>
<dbReference type="EMBL" id="JACLIC010000014">
    <property type="protein sequence ID" value="MBY0203319.1"/>
    <property type="molecule type" value="Genomic_DNA"/>
</dbReference>
<evidence type="ECO:0000313" key="1">
    <source>
        <dbReference type="EMBL" id="MBY0203319.1"/>
    </source>
</evidence>
<name>A0ABS7KGP9_9BACL</name>